<accession>A0A3B1BYT7</accession>
<protein>
    <submittedName>
        <fullName evidence="2">Uncharacterized protein</fullName>
    </submittedName>
</protein>
<dbReference type="AlphaFoldDB" id="A0A3B1BYT7"/>
<feature type="region of interest" description="Disordered" evidence="1">
    <location>
        <begin position="1"/>
        <end position="26"/>
    </location>
</feature>
<name>A0A3B1BYT7_9ZZZZ</name>
<organism evidence="2">
    <name type="scientific">hydrothermal vent metagenome</name>
    <dbReference type="NCBI Taxonomy" id="652676"/>
    <lineage>
        <taxon>unclassified sequences</taxon>
        <taxon>metagenomes</taxon>
        <taxon>ecological metagenomes</taxon>
    </lineage>
</organism>
<sequence length="61" mass="6219">MEVSGSGAFAKTPGMGKVSQAERPSRTGVAVAKQGLEAQKAQGAQLIDMIQKSGSIIDVMA</sequence>
<reference evidence="2" key="1">
    <citation type="submission" date="2018-06" db="EMBL/GenBank/DDBJ databases">
        <authorList>
            <person name="Zhirakovskaya E."/>
        </authorList>
    </citation>
    <scope>NUCLEOTIDE SEQUENCE</scope>
</reference>
<gene>
    <name evidence="2" type="ORF">MNBD_NITROSPINAE04-615</name>
</gene>
<dbReference type="EMBL" id="UOGA01000072">
    <property type="protein sequence ID" value="VAX16648.1"/>
    <property type="molecule type" value="Genomic_DNA"/>
</dbReference>
<evidence type="ECO:0000313" key="2">
    <source>
        <dbReference type="EMBL" id="VAX16648.1"/>
    </source>
</evidence>
<proteinExistence type="predicted"/>
<evidence type="ECO:0000256" key="1">
    <source>
        <dbReference type="SAM" id="MobiDB-lite"/>
    </source>
</evidence>